<dbReference type="PANTHER" id="PTHR12011:SF347">
    <property type="entry name" value="FI21270P1-RELATED"/>
    <property type="match status" value="1"/>
</dbReference>
<accession>B3SC71</accession>
<feature type="transmembrane region" description="Helical" evidence="5">
    <location>
        <begin position="6"/>
        <end position="30"/>
    </location>
</feature>
<dbReference type="CTD" id="6759039"/>
<dbReference type="FunFam" id="1.20.1070.10:FF:000407">
    <property type="entry name" value="Adhesion G protein-coupled receptor D1"/>
    <property type="match status" value="1"/>
</dbReference>
<feature type="domain" description="G-protein coupled receptors family 2 profile 2" evidence="6">
    <location>
        <begin position="1"/>
        <end position="178"/>
    </location>
</feature>
<sequence length="197" mass="22152">CQISAVLLHFFYLATFSWMLVEGIHLYFAIIAVYSHKSKLQIYFGVGWGIPVIVVSISAIVRFDSYGQDERCWLSYENGFIWAFIAPVIAILCANIIIMVAVVKISLAANVAVSRESRNSLIVKSLVKATAVLFPILGMTWAFGLIPATQQTIIFSYLFVICNSLQGAFIFLFHCIFNSEVRHAHRLKIAVYTLFET</sequence>
<evidence type="ECO:0000313" key="7">
    <source>
        <dbReference type="EMBL" id="EDV19669.1"/>
    </source>
</evidence>
<keyword evidence="3 5" id="KW-1133">Transmembrane helix</keyword>
<reference evidence="7 8" key="1">
    <citation type="journal article" date="2008" name="Nature">
        <title>The Trichoplax genome and the nature of placozoans.</title>
        <authorList>
            <person name="Srivastava M."/>
            <person name="Begovic E."/>
            <person name="Chapman J."/>
            <person name="Putnam N.H."/>
            <person name="Hellsten U."/>
            <person name="Kawashima T."/>
            <person name="Kuo A."/>
            <person name="Mitros T."/>
            <person name="Salamov A."/>
            <person name="Carpenter M.L."/>
            <person name="Signorovitch A.Y."/>
            <person name="Moreno M.A."/>
            <person name="Kamm K."/>
            <person name="Grimwood J."/>
            <person name="Schmutz J."/>
            <person name="Shapiro H."/>
            <person name="Grigoriev I.V."/>
            <person name="Buss L.W."/>
            <person name="Schierwater B."/>
            <person name="Dellaporta S.L."/>
            <person name="Rokhsar D.S."/>
        </authorList>
    </citation>
    <scope>NUCLEOTIDE SEQUENCE [LARGE SCALE GENOMIC DNA]</scope>
    <source>
        <strain evidence="7 8">Grell-BS-1999</strain>
    </source>
</reference>
<dbReference type="RefSeq" id="XP_002117826.1">
    <property type="nucleotide sequence ID" value="XM_002117790.1"/>
</dbReference>
<dbReference type="InterPro" id="IPR017981">
    <property type="entry name" value="GPCR_2-like_7TM"/>
</dbReference>
<feature type="transmembrane region" description="Helical" evidence="5">
    <location>
        <begin position="126"/>
        <end position="148"/>
    </location>
</feature>
<dbReference type="PANTHER" id="PTHR12011">
    <property type="entry name" value="ADHESION G-PROTEIN COUPLED RECEPTOR"/>
    <property type="match status" value="1"/>
</dbReference>
<evidence type="ECO:0000256" key="5">
    <source>
        <dbReference type="SAM" id="Phobius"/>
    </source>
</evidence>
<dbReference type="OMA" id="IAILCAN"/>
<dbReference type="OrthoDB" id="347083at2759"/>
<comment type="subcellular location">
    <subcellularLocation>
        <location evidence="1">Membrane</location>
        <topology evidence="1">Multi-pass membrane protein</topology>
    </subcellularLocation>
</comment>
<evidence type="ECO:0000313" key="8">
    <source>
        <dbReference type="Proteomes" id="UP000009022"/>
    </source>
</evidence>
<dbReference type="eggNOG" id="KOG4193">
    <property type="taxonomic scope" value="Eukaryota"/>
</dbReference>
<dbReference type="PhylomeDB" id="B3SC71"/>
<dbReference type="GO" id="GO:0016020">
    <property type="term" value="C:membrane"/>
    <property type="evidence" value="ECO:0007669"/>
    <property type="project" value="UniProtKB-SubCell"/>
</dbReference>
<dbReference type="InParanoid" id="B3SC71"/>
<dbReference type="EMBL" id="DS985268">
    <property type="protein sequence ID" value="EDV19669.1"/>
    <property type="molecule type" value="Genomic_DNA"/>
</dbReference>
<dbReference type="Pfam" id="PF00002">
    <property type="entry name" value="7tm_2"/>
    <property type="match status" value="1"/>
</dbReference>
<evidence type="ECO:0000256" key="2">
    <source>
        <dbReference type="ARBA" id="ARBA00022692"/>
    </source>
</evidence>
<evidence type="ECO:0000256" key="3">
    <source>
        <dbReference type="ARBA" id="ARBA00022989"/>
    </source>
</evidence>
<dbReference type="PROSITE" id="PS00650">
    <property type="entry name" value="G_PROTEIN_RECEP_F2_2"/>
    <property type="match status" value="1"/>
</dbReference>
<keyword evidence="2 5" id="KW-0812">Transmembrane</keyword>
<organism evidence="7 8">
    <name type="scientific">Trichoplax adhaerens</name>
    <name type="common">Trichoplax reptans</name>
    <dbReference type="NCBI Taxonomy" id="10228"/>
    <lineage>
        <taxon>Eukaryota</taxon>
        <taxon>Metazoa</taxon>
        <taxon>Placozoa</taxon>
        <taxon>Uniplacotomia</taxon>
        <taxon>Trichoplacea</taxon>
        <taxon>Trichoplacidae</taxon>
        <taxon>Trichoplax</taxon>
    </lineage>
</organism>
<protein>
    <recommendedName>
        <fullName evidence="6">G-protein coupled receptors family 2 profile 2 domain-containing protein</fullName>
    </recommendedName>
</protein>
<evidence type="ECO:0000259" key="6">
    <source>
        <dbReference type="PROSITE" id="PS50261"/>
    </source>
</evidence>
<dbReference type="AlphaFoldDB" id="B3SC71"/>
<dbReference type="FunCoup" id="B3SC71">
    <property type="interactions" value="1046"/>
</dbReference>
<proteinExistence type="predicted"/>
<keyword evidence="4 5" id="KW-0472">Membrane</keyword>
<dbReference type="PRINTS" id="PR00249">
    <property type="entry name" value="GPCRSECRETIN"/>
</dbReference>
<gene>
    <name evidence="7" type="ORF">TRIADDRAFT_33124</name>
</gene>
<feature type="transmembrane region" description="Helical" evidence="5">
    <location>
        <begin position="42"/>
        <end position="61"/>
    </location>
</feature>
<dbReference type="GO" id="GO:0004930">
    <property type="term" value="F:G protein-coupled receptor activity"/>
    <property type="evidence" value="ECO:0007669"/>
    <property type="project" value="InterPro"/>
</dbReference>
<dbReference type="HOGENOM" id="CLU_002753_3_2_1"/>
<feature type="transmembrane region" description="Helical" evidence="5">
    <location>
        <begin position="81"/>
        <end position="105"/>
    </location>
</feature>
<dbReference type="InterPro" id="IPR017983">
    <property type="entry name" value="GPCR_2_secretin-like_CS"/>
</dbReference>
<dbReference type="GO" id="GO:0007166">
    <property type="term" value="P:cell surface receptor signaling pathway"/>
    <property type="evidence" value="ECO:0007669"/>
    <property type="project" value="InterPro"/>
</dbReference>
<dbReference type="KEGG" id="tad:TRIADDRAFT_33124"/>
<feature type="non-terminal residue" evidence="7">
    <location>
        <position position="1"/>
    </location>
</feature>
<dbReference type="GeneID" id="6759039"/>
<evidence type="ECO:0000256" key="1">
    <source>
        <dbReference type="ARBA" id="ARBA00004141"/>
    </source>
</evidence>
<dbReference type="STRING" id="10228.B3SC71"/>
<keyword evidence="8" id="KW-1185">Reference proteome</keyword>
<dbReference type="Proteomes" id="UP000009022">
    <property type="component" value="Unassembled WGS sequence"/>
</dbReference>
<feature type="transmembrane region" description="Helical" evidence="5">
    <location>
        <begin position="154"/>
        <end position="177"/>
    </location>
</feature>
<dbReference type="InterPro" id="IPR000832">
    <property type="entry name" value="GPCR_2_secretin-like"/>
</dbReference>
<dbReference type="PROSITE" id="PS50261">
    <property type="entry name" value="G_PROTEIN_RECEP_F2_4"/>
    <property type="match status" value="1"/>
</dbReference>
<name>B3SC71_TRIAD</name>
<dbReference type="Gene3D" id="1.20.1070.10">
    <property type="entry name" value="Rhodopsin 7-helix transmembrane proteins"/>
    <property type="match status" value="1"/>
</dbReference>
<evidence type="ECO:0000256" key="4">
    <source>
        <dbReference type="ARBA" id="ARBA00023136"/>
    </source>
</evidence>